<feature type="region of interest" description="Disordered" evidence="1">
    <location>
        <begin position="89"/>
        <end position="199"/>
    </location>
</feature>
<feature type="compositionally biased region" description="Polar residues" evidence="1">
    <location>
        <begin position="224"/>
        <end position="257"/>
    </location>
</feature>
<dbReference type="GO" id="GO:0045892">
    <property type="term" value="P:negative regulation of DNA-templated transcription"/>
    <property type="evidence" value="ECO:0007669"/>
    <property type="project" value="TreeGrafter"/>
</dbReference>
<comment type="caution">
    <text evidence="2">The sequence shown here is derived from an EMBL/GenBank/DDBJ whole genome shotgun (WGS) entry which is preliminary data.</text>
</comment>
<protein>
    <submittedName>
        <fullName evidence="2">Transcription cofactor vestigial-like protein 4</fullName>
    </submittedName>
</protein>
<dbReference type="SMART" id="SM00711">
    <property type="entry name" value="TDU"/>
    <property type="match status" value="3"/>
</dbReference>
<feature type="region of interest" description="Disordered" evidence="1">
    <location>
        <begin position="15"/>
        <end position="67"/>
    </location>
</feature>
<feature type="region of interest" description="Disordered" evidence="1">
    <location>
        <begin position="211"/>
        <end position="295"/>
    </location>
</feature>
<feature type="compositionally biased region" description="Polar residues" evidence="1">
    <location>
        <begin position="138"/>
        <end position="151"/>
    </location>
</feature>
<name>A0AAV4AKD1_9GAST</name>
<feature type="compositionally biased region" description="Low complexity" evidence="1">
    <location>
        <begin position="389"/>
        <end position="398"/>
    </location>
</feature>
<dbReference type="AlphaFoldDB" id="A0AAV4AKD1"/>
<sequence length="415" mass="44924">MGETRVIEWMQVGGKRFSADTYRGNNGSASPPPADDRSSPGKELPTRILKQERARDRQAVTSALDTDRDYTERLNNVKKCASTQTQFSSFMGESTEPPPPPPYYTTHDTIPHDTIVSGQHHHLNNHTYPHPPPPLHSFYSQAHATTTISSTEHTHPSQHPHANGSRDAAHPSSSTSSSTSPASYFPLPLSSHPQQASPYTDVQHAPLNLSLSNTTTTSKPINGARQSPATNSRTPNTSSGYQQRHASVEHSFNSPMSQEDESIEEHFRRSLGKCYPEQPTPTGSVSPPPPPAQAPAVAKAAASPINPVSLQSAGEKICSVDDHFARALGDQMWTEIKARSEVVPLDGLTDTVDAHFAKALGANMWKKLKAENKVVEDGTQQKHKHPKQQQKPGLPHGGSTATTSPHPSVPAPIVT</sequence>
<evidence type="ECO:0000313" key="2">
    <source>
        <dbReference type="EMBL" id="GFO07457.1"/>
    </source>
</evidence>
<proteinExistence type="predicted"/>
<organism evidence="2 3">
    <name type="scientific">Plakobranchus ocellatus</name>
    <dbReference type="NCBI Taxonomy" id="259542"/>
    <lineage>
        <taxon>Eukaryota</taxon>
        <taxon>Metazoa</taxon>
        <taxon>Spiralia</taxon>
        <taxon>Lophotrochozoa</taxon>
        <taxon>Mollusca</taxon>
        <taxon>Gastropoda</taxon>
        <taxon>Heterobranchia</taxon>
        <taxon>Euthyneura</taxon>
        <taxon>Panpulmonata</taxon>
        <taxon>Sacoglossa</taxon>
        <taxon>Placobranchoidea</taxon>
        <taxon>Plakobranchidae</taxon>
        <taxon>Plakobranchus</taxon>
    </lineage>
</organism>
<dbReference type="GO" id="GO:0001223">
    <property type="term" value="F:transcription coactivator binding"/>
    <property type="evidence" value="ECO:0007669"/>
    <property type="project" value="TreeGrafter"/>
</dbReference>
<dbReference type="EMBL" id="BLXT01003865">
    <property type="protein sequence ID" value="GFO07457.1"/>
    <property type="molecule type" value="Genomic_DNA"/>
</dbReference>
<accession>A0AAV4AKD1</accession>
<reference evidence="2 3" key="1">
    <citation type="journal article" date="2021" name="Elife">
        <title>Chloroplast acquisition without the gene transfer in kleptoplastic sea slugs, Plakobranchus ocellatus.</title>
        <authorList>
            <person name="Maeda T."/>
            <person name="Takahashi S."/>
            <person name="Yoshida T."/>
            <person name="Shimamura S."/>
            <person name="Takaki Y."/>
            <person name="Nagai Y."/>
            <person name="Toyoda A."/>
            <person name="Suzuki Y."/>
            <person name="Arimoto A."/>
            <person name="Ishii H."/>
            <person name="Satoh N."/>
            <person name="Nishiyama T."/>
            <person name="Hasebe M."/>
            <person name="Maruyama T."/>
            <person name="Minagawa J."/>
            <person name="Obokata J."/>
            <person name="Shigenobu S."/>
        </authorList>
    </citation>
    <scope>NUCLEOTIDE SEQUENCE [LARGE SCALE GENOMIC DNA]</scope>
</reference>
<evidence type="ECO:0000256" key="1">
    <source>
        <dbReference type="SAM" id="MobiDB-lite"/>
    </source>
</evidence>
<dbReference type="InterPro" id="IPR006627">
    <property type="entry name" value="TDU_repeat"/>
</dbReference>
<dbReference type="Proteomes" id="UP000735302">
    <property type="component" value="Unassembled WGS sequence"/>
</dbReference>
<feature type="region of interest" description="Disordered" evidence="1">
    <location>
        <begin position="375"/>
        <end position="415"/>
    </location>
</feature>
<dbReference type="PANTHER" id="PTHR17604:SF7">
    <property type="entry name" value="TONDU-DOMAIN-CONTAINING GROWTH INHIBITOR, ISOFORM A"/>
    <property type="match status" value="1"/>
</dbReference>
<evidence type="ECO:0000313" key="3">
    <source>
        <dbReference type="Proteomes" id="UP000735302"/>
    </source>
</evidence>
<dbReference type="InterPro" id="IPR028184">
    <property type="entry name" value="VGLL4"/>
</dbReference>
<dbReference type="PANTHER" id="PTHR17604">
    <property type="entry name" value="TRANSCRIPTION COFACTOR VESTIGIAL-LIKE PROTEIN 4"/>
    <property type="match status" value="1"/>
</dbReference>
<feature type="compositionally biased region" description="Basic and acidic residues" evidence="1">
    <location>
        <begin position="49"/>
        <end position="58"/>
    </location>
</feature>
<gene>
    <name evidence="2" type="ORF">PoB_003396200</name>
</gene>
<keyword evidence="3" id="KW-1185">Reference proteome</keyword>